<feature type="domain" description="CRAL-TRIO" evidence="2">
    <location>
        <begin position="116"/>
        <end position="292"/>
    </location>
</feature>
<dbReference type="SMART" id="SM00516">
    <property type="entry name" value="SEC14"/>
    <property type="match status" value="1"/>
</dbReference>
<comment type="caution">
    <text evidence="3">The sequence shown here is derived from an EMBL/GenBank/DDBJ whole genome shotgun (WGS) entry which is preliminary data.</text>
</comment>
<keyword evidence="1" id="KW-0812">Transmembrane</keyword>
<keyword evidence="1" id="KW-1133">Transmembrane helix</keyword>
<evidence type="ECO:0000313" key="3">
    <source>
        <dbReference type="EMBL" id="CAL8068094.1"/>
    </source>
</evidence>
<evidence type="ECO:0000313" key="4">
    <source>
        <dbReference type="Proteomes" id="UP001642540"/>
    </source>
</evidence>
<organism evidence="3 4">
    <name type="scientific">Orchesella dallaii</name>
    <dbReference type="NCBI Taxonomy" id="48710"/>
    <lineage>
        <taxon>Eukaryota</taxon>
        <taxon>Metazoa</taxon>
        <taxon>Ecdysozoa</taxon>
        <taxon>Arthropoda</taxon>
        <taxon>Hexapoda</taxon>
        <taxon>Collembola</taxon>
        <taxon>Entomobryomorpha</taxon>
        <taxon>Entomobryoidea</taxon>
        <taxon>Orchesellidae</taxon>
        <taxon>Orchesellinae</taxon>
        <taxon>Orchesella</taxon>
    </lineage>
</organism>
<sequence>MQVYSPFLSITICKCILCTCIMILLKFILVGVLITSVKSDNAADEDLIITKSQKDALDKFKSRVLPILPRNYMKEDVYLIRWLRAKDFKIDEAERFLKADLKWRKSTKIETLRLEDFSDISSDYPVYVDTYDKNGAPVITAIAGQWNLRTVHLSGLADRAQLFLDKVMDGAAAQVRRVQTEGKNVTRFLFLLNLEGFNLVEHGCPRCFLGIVTFLQSYESHFPGLTDKIVIFNAPPTVQAVRPIVRQAISTHTRRHIKIFGSNKVEWRRYLLDFIDEDQLTEDFGGTRIRYSEL</sequence>
<dbReference type="InterPro" id="IPR036273">
    <property type="entry name" value="CRAL/TRIO_N_dom_sf"/>
</dbReference>
<dbReference type="InterPro" id="IPR051064">
    <property type="entry name" value="SEC14/CRAL-TRIO_domain"/>
</dbReference>
<keyword evidence="4" id="KW-1185">Reference proteome</keyword>
<evidence type="ECO:0000259" key="2">
    <source>
        <dbReference type="PROSITE" id="PS50191"/>
    </source>
</evidence>
<reference evidence="3 4" key="1">
    <citation type="submission" date="2024-08" db="EMBL/GenBank/DDBJ databases">
        <authorList>
            <person name="Cucini C."/>
            <person name="Frati F."/>
        </authorList>
    </citation>
    <scope>NUCLEOTIDE SEQUENCE [LARGE SCALE GENOMIC DNA]</scope>
</reference>
<dbReference type="PANTHER" id="PTHR23324:SF83">
    <property type="entry name" value="SEC14-LIKE PROTEIN 2"/>
    <property type="match status" value="1"/>
</dbReference>
<accession>A0ABP1PJG2</accession>
<dbReference type="PROSITE" id="PS50191">
    <property type="entry name" value="CRAL_TRIO"/>
    <property type="match status" value="1"/>
</dbReference>
<dbReference type="SUPFAM" id="SSF46938">
    <property type="entry name" value="CRAL/TRIO N-terminal domain"/>
    <property type="match status" value="1"/>
</dbReference>
<protein>
    <recommendedName>
        <fullName evidence="2">CRAL-TRIO domain-containing protein</fullName>
    </recommendedName>
</protein>
<dbReference type="EMBL" id="CAXLJM020000001">
    <property type="protein sequence ID" value="CAL8068094.1"/>
    <property type="molecule type" value="Genomic_DNA"/>
</dbReference>
<dbReference type="PANTHER" id="PTHR23324">
    <property type="entry name" value="SEC14 RELATED PROTEIN"/>
    <property type="match status" value="1"/>
</dbReference>
<proteinExistence type="predicted"/>
<dbReference type="SUPFAM" id="SSF52087">
    <property type="entry name" value="CRAL/TRIO domain"/>
    <property type="match status" value="1"/>
</dbReference>
<feature type="transmembrane region" description="Helical" evidence="1">
    <location>
        <begin position="12"/>
        <end position="34"/>
    </location>
</feature>
<gene>
    <name evidence="3" type="ORF">ODALV1_LOCUS108</name>
</gene>
<dbReference type="InterPro" id="IPR001251">
    <property type="entry name" value="CRAL-TRIO_dom"/>
</dbReference>
<name>A0ABP1PJG2_9HEXA</name>
<keyword evidence="1" id="KW-0472">Membrane</keyword>
<dbReference type="Pfam" id="PF00650">
    <property type="entry name" value="CRAL_TRIO"/>
    <property type="match status" value="1"/>
</dbReference>
<dbReference type="Proteomes" id="UP001642540">
    <property type="component" value="Unassembled WGS sequence"/>
</dbReference>
<dbReference type="InterPro" id="IPR036865">
    <property type="entry name" value="CRAL-TRIO_dom_sf"/>
</dbReference>
<dbReference type="Gene3D" id="3.40.525.10">
    <property type="entry name" value="CRAL-TRIO lipid binding domain"/>
    <property type="match status" value="1"/>
</dbReference>
<dbReference type="CDD" id="cd00170">
    <property type="entry name" value="SEC14"/>
    <property type="match status" value="1"/>
</dbReference>
<evidence type="ECO:0000256" key="1">
    <source>
        <dbReference type="SAM" id="Phobius"/>
    </source>
</evidence>